<evidence type="ECO:0000313" key="3">
    <source>
        <dbReference type="EMBL" id="MEF2965782.1"/>
    </source>
</evidence>
<dbReference type="EC" id="5.1.1.-" evidence="3"/>
<keyword evidence="2 3" id="KW-0413">Isomerase</keyword>
<evidence type="ECO:0000313" key="4">
    <source>
        <dbReference type="Proteomes" id="UP001306950"/>
    </source>
</evidence>
<dbReference type="GO" id="GO:0016853">
    <property type="term" value="F:isomerase activity"/>
    <property type="evidence" value="ECO:0007669"/>
    <property type="project" value="UniProtKB-KW"/>
</dbReference>
<protein>
    <submittedName>
        <fullName evidence="3">Amino acid racemase</fullName>
        <ecNumber evidence="3">5.1.1.-</ecNumber>
    </submittedName>
</protein>
<dbReference type="RefSeq" id="WP_331846013.1">
    <property type="nucleotide sequence ID" value="NZ_JAZHPZ010000003.1"/>
</dbReference>
<dbReference type="InterPro" id="IPR004380">
    <property type="entry name" value="Asp_race"/>
</dbReference>
<dbReference type="EMBL" id="JAZHPZ010000003">
    <property type="protein sequence ID" value="MEF2965782.1"/>
    <property type="molecule type" value="Genomic_DNA"/>
</dbReference>
<evidence type="ECO:0000256" key="1">
    <source>
        <dbReference type="ARBA" id="ARBA00007847"/>
    </source>
</evidence>
<dbReference type="NCBIfam" id="TIGR00035">
    <property type="entry name" value="asp_race"/>
    <property type="match status" value="1"/>
</dbReference>
<keyword evidence="4" id="KW-1185">Reference proteome</keyword>
<dbReference type="InterPro" id="IPR015942">
    <property type="entry name" value="Asp/Glu/hydantoin_racemase"/>
</dbReference>
<organism evidence="3 4">
    <name type="scientific">Paenibacillus haidiansis</name>
    <dbReference type="NCBI Taxonomy" id="1574488"/>
    <lineage>
        <taxon>Bacteria</taxon>
        <taxon>Bacillati</taxon>
        <taxon>Bacillota</taxon>
        <taxon>Bacilli</taxon>
        <taxon>Bacillales</taxon>
        <taxon>Paenibacillaceae</taxon>
        <taxon>Paenibacillus</taxon>
    </lineage>
</organism>
<sequence length="237" mass="26442">MKKLGIIGGLGPMASVYFLELIIKMTDVKRDQDHIRVYLYSIPDTPDRTDYICGKSDKNPLPFLVEAGISLERQGADYIAIPCVTAQYFYEELTKVLSIPVIPIIPSVVGEIKKMNIRTVGVLATNGTIESQLLQKEFNKMGIKVVVPSQNGQEVIMNIIYNQIKAGSQGDLVQFLRVGDELKKMGAEKIIIACTELSLLKRENFINNEYVDILEILAKNAVKYSGVALKNEYINVI</sequence>
<comment type="similarity">
    <text evidence="1">Belongs to the aspartate/glutamate racemases family.</text>
</comment>
<dbReference type="SUPFAM" id="SSF53681">
    <property type="entry name" value="Aspartate/glutamate racemase"/>
    <property type="match status" value="2"/>
</dbReference>
<dbReference type="Gene3D" id="3.40.50.1860">
    <property type="match status" value="2"/>
</dbReference>
<reference evidence="3 4" key="1">
    <citation type="submission" date="2024-02" db="EMBL/GenBank/DDBJ databases">
        <title>A nitrogen-fixing paenibacillus bacterium.</title>
        <authorList>
            <person name="Zhang W.L."/>
            <person name="Chen S.F."/>
        </authorList>
    </citation>
    <scope>NUCLEOTIDE SEQUENCE [LARGE SCALE GENOMIC DNA]</scope>
    <source>
        <strain evidence="3 4">M1</strain>
    </source>
</reference>
<dbReference type="Proteomes" id="UP001306950">
    <property type="component" value="Unassembled WGS sequence"/>
</dbReference>
<comment type="caution">
    <text evidence="3">The sequence shown here is derived from an EMBL/GenBank/DDBJ whole genome shotgun (WGS) entry which is preliminary data.</text>
</comment>
<evidence type="ECO:0000256" key="2">
    <source>
        <dbReference type="ARBA" id="ARBA00023235"/>
    </source>
</evidence>
<dbReference type="InterPro" id="IPR001920">
    <property type="entry name" value="Asp/Glu_race"/>
</dbReference>
<dbReference type="Pfam" id="PF01177">
    <property type="entry name" value="Asp_Glu_race"/>
    <property type="match status" value="1"/>
</dbReference>
<dbReference type="PANTHER" id="PTHR21198">
    <property type="entry name" value="GLUTAMATE RACEMASE"/>
    <property type="match status" value="1"/>
</dbReference>
<gene>
    <name evidence="3" type="ORF">V3851_08070</name>
</gene>
<accession>A0ABU7VPU9</accession>
<dbReference type="PANTHER" id="PTHR21198:SF7">
    <property type="entry name" value="ASPARTATE-GLUTAMATE RACEMASE FAMILY"/>
    <property type="match status" value="1"/>
</dbReference>
<proteinExistence type="inferred from homology"/>
<name>A0ABU7VPU9_9BACL</name>